<evidence type="ECO:0000256" key="1">
    <source>
        <dbReference type="ARBA" id="ARBA00022536"/>
    </source>
</evidence>
<reference evidence="10" key="1">
    <citation type="journal article" date="2023" name="Mol. Biol. Evol.">
        <title>Third-Generation Sequencing Reveals the Adaptive Role of the Epigenome in Three Deep-Sea Polychaetes.</title>
        <authorList>
            <person name="Perez M."/>
            <person name="Aroh O."/>
            <person name="Sun Y."/>
            <person name="Lan Y."/>
            <person name="Juniper S.K."/>
            <person name="Young C.R."/>
            <person name="Angers B."/>
            <person name="Qian P.Y."/>
        </authorList>
    </citation>
    <scope>NUCLEOTIDE SEQUENCE</scope>
    <source>
        <strain evidence="10">R07B-5</strain>
    </source>
</reference>
<dbReference type="Pfam" id="PF00008">
    <property type="entry name" value="EGF"/>
    <property type="match status" value="1"/>
</dbReference>
<dbReference type="GO" id="GO:0005509">
    <property type="term" value="F:calcium ion binding"/>
    <property type="evidence" value="ECO:0007669"/>
    <property type="project" value="InterPro"/>
</dbReference>
<keyword evidence="1 6" id="KW-0245">EGF-like domain</keyword>
<dbReference type="PANTHER" id="PTHR12916">
    <property type="entry name" value="CYTOCHROME C OXIDASE POLYPEPTIDE VIC-2"/>
    <property type="match status" value="1"/>
</dbReference>
<accession>A0AAD9L4G8</accession>
<feature type="disulfide bond" evidence="6">
    <location>
        <begin position="115"/>
        <end position="124"/>
    </location>
</feature>
<dbReference type="InterPro" id="IPR048278">
    <property type="entry name" value="PFN"/>
</dbReference>
<comment type="caution">
    <text evidence="6">Lacks conserved residue(s) required for the propagation of feature annotation.</text>
</comment>
<feature type="disulfide bond" evidence="6">
    <location>
        <begin position="153"/>
        <end position="162"/>
    </location>
</feature>
<evidence type="ECO:0000256" key="5">
    <source>
        <dbReference type="ARBA" id="ARBA00023180"/>
    </source>
</evidence>
<dbReference type="InterPro" id="IPR013032">
    <property type="entry name" value="EGF-like_CS"/>
</dbReference>
<dbReference type="InterPro" id="IPR018097">
    <property type="entry name" value="EGF_Ca-bd_CS"/>
</dbReference>
<dbReference type="InterPro" id="IPR011641">
    <property type="entry name" value="Tyr-kin_ephrin_A/B_rcpt-like"/>
</dbReference>
<name>A0AAD9L4G8_RIDPI</name>
<keyword evidence="8" id="KW-1133">Transmembrane helix</keyword>
<feature type="domain" description="EGF-like" evidence="9">
    <location>
        <begin position="165"/>
        <end position="203"/>
    </location>
</feature>
<keyword evidence="3" id="KW-0677">Repeat</keyword>
<dbReference type="CDD" id="cd00054">
    <property type="entry name" value="EGF_CA"/>
    <property type="match status" value="3"/>
</dbReference>
<feature type="transmembrane region" description="Helical" evidence="8">
    <location>
        <begin position="261"/>
        <end position="286"/>
    </location>
</feature>
<dbReference type="Gene3D" id="2.10.25.10">
    <property type="entry name" value="Laminin"/>
    <property type="match status" value="3"/>
</dbReference>
<dbReference type="EMBL" id="JAODUO010000332">
    <property type="protein sequence ID" value="KAK2182911.1"/>
    <property type="molecule type" value="Genomic_DNA"/>
</dbReference>
<dbReference type="AlphaFoldDB" id="A0AAD9L4G8"/>
<dbReference type="GO" id="GO:0005112">
    <property type="term" value="F:Notch binding"/>
    <property type="evidence" value="ECO:0007669"/>
    <property type="project" value="TreeGrafter"/>
</dbReference>
<dbReference type="SUPFAM" id="SSF55770">
    <property type="entry name" value="Profilin (actin-binding protein)"/>
    <property type="match status" value="1"/>
</dbReference>
<sequence length="517" mass="56384">MWVADEPEVCNRSCGAHAQCQCDVLRGASQCMCLKGYYLKDGHCTECAINTYKTDIGNQACEQCPHLMVTNSTASDALDQCKCPENTTCTDPCIPNPCESKTVCRRNGASYQCECHKGWTGDNCSTNANDCLNNACQNGATCVDMLGDFMCLCKWGFHGRYCELNIDECIQEESLCRNGATCEDLSNNFNCKCTRGWLGRFCQDVDKSIPKETISTAEVGNITTPMVVPDVPHVTATTTTTTEPNPGTTHRAAATPQKAVLAPWIIIACACGGALLIIILIVIIVVTRRRRRRNDEPEPEKPTANGFQNGRHTSSKFSGFWKMKTVRGAPGALDMDEDMNTLGRPSVPASKKCDMQTTGDEDGEAVMMVEEAMYNNTQIIDESVVGSTMMDGWNKYLQELVQSGTVERAVIIRPDGTSQAKTDSWLVDLHEIDKLQVLLEDRSVDVPAVVQGGEYHIQYNDGTAAGGKSIGSGPGAIVAITRTKNYVLVATANAATDDGECRKELDWIGDHIRNEGY</sequence>
<evidence type="ECO:0000259" key="9">
    <source>
        <dbReference type="PROSITE" id="PS50026"/>
    </source>
</evidence>
<dbReference type="Gene3D" id="3.30.450.30">
    <property type="entry name" value="Dynein light chain 2a, cytoplasmic"/>
    <property type="match status" value="1"/>
</dbReference>
<proteinExistence type="predicted"/>
<organism evidence="10 11">
    <name type="scientific">Ridgeia piscesae</name>
    <name type="common">Tubeworm</name>
    <dbReference type="NCBI Taxonomy" id="27915"/>
    <lineage>
        <taxon>Eukaryota</taxon>
        <taxon>Metazoa</taxon>
        <taxon>Spiralia</taxon>
        <taxon>Lophotrochozoa</taxon>
        <taxon>Annelida</taxon>
        <taxon>Polychaeta</taxon>
        <taxon>Sedentaria</taxon>
        <taxon>Canalipalpata</taxon>
        <taxon>Sabellida</taxon>
        <taxon>Siboglinidae</taxon>
        <taxon>Ridgeia</taxon>
    </lineage>
</organism>
<evidence type="ECO:0000313" key="11">
    <source>
        <dbReference type="Proteomes" id="UP001209878"/>
    </source>
</evidence>
<keyword evidence="5" id="KW-0325">Glycoprotein</keyword>
<dbReference type="GO" id="GO:0003779">
    <property type="term" value="F:actin binding"/>
    <property type="evidence" value="ECO:0007669"/>
    <property type="project" value="InterPro"/>
</dbReference>
<dbReference type="PROSITE" id="PS01186">
    <property type="entry name" value="EGF_2"/>
    <property type="match status" value="4"/>
</dbReference>
<dbReference type="PANTHER" id="PTHR12916:SF11">
    <property type="entry name" value="MUCIN-4"/>
    <property type="match status" value="1"/>
</dbReference>
<dbReference type="InterPro" id="IPR000152">
    <property type="entry name" value="EGF-type_Asp/Asn_hydroxyl_site"/>
</dbReference>
<evidence type="ECO:0000256" key="7">
    <source>
        <dbReference type="SAM" id="MobiDB-lite"/>
    </source>
</evidence>
<dbReference type="InterPro" id="IPR036140">
    <property type="entry name" value="PFN_sf"/>
</dbReference>
<dbReference type="Pfam" id="PF00235">
    <property type="entry name" value="Profilin"/>
    <property type="match status" value="1"/>
</dbReference>
<feature type="compositionally biased region" description="Polar residues" evidence="7">
    <location>
        <begin position="305"/>
        <end position="315"/>
    </location>
</feature>
<feature type="region of interest" description="Disordered" evidence="7">
    <location>
        <begin position="290"/>
        <end position="315"/>
    </location>
</feature>
<dbReference type="SUPFAM" id="SSF57196">
    <property type="entry name" value="EGF/Laminin"/>
    <property type="match status" value="3"/>
</dbReference>
<feature type="domain" description="EGF-like" evidence="9">
    <location>
        <begin position="90"/>
        <end position="125"/>
    </location>
</feature>
<dbReference type="Gene3D" id="2.10.50.10">
    <property type="entry name" value="Tumor Necrosis Factor Receptor, subunit A, domain 2"/>
    <property type="match status" value="1"/>
</dbReference>
<dbReference type="InterPro" id="IPR000742">
    <property type="entry name" value="EGF"/>
</dbReference>
<evidence type="ECO:0000256" key="6">
    <source>
        <dbReference type="PROSITE-ProRule" id="PRU00076"/>
    </source>
</evidence>
<keyword evidence="2" id="KW-0732">Signal</keyword>
<evidence type="ECO:0000256" key="2">
    <source>
        <dbReference type="ARBA" id="ARBA00022729"/>
    </source>
</evidence>
<dbReference type="Proteomes" id="UP001209878">
    <property type="component" value="Unassembled WGS sequence"/>
</dbReference>
<evidence type="ECO:0000313" key="10">
    <source>
        <dbReference type="EMBL" id="KAK2182911.1"/>
    </source>
</evidence>
<dbReference type="FunFam" id="2.10.25.10:FF:000173">
    <property type="entry name" value="Neurogenic locus notch protein 2"/>
    <property type="match status" value="1"/>
</dbReference>
<dbReference type="GO" id="GO:0007219">
    <property type="term" value="P:Notch signaling pathway"/>
    <property type="evidence" value="ECO:0007669"/>
    <property type="project" value="TreeGrafter"/>
</dbReference>
<keyword evidence="4 6" id="KW-1015">Disulfide bond</keyword>
<dbReference type="InterPro" id="IPR001881">
    <property type="entry name" value="EGF-like_Ca-bd_dom"/>
</dbReference>
<keyword evidence="8" id="KW-0472">Membrane</keyword>
<dbReference type="PROSITE" id="PS00022">
    <property type="entry name" value="EGF_1"/>
    <property type="match status" value="3"/>
</dbReference>
<dbReference type="SMART" id="SM00179">
    <property type="entry name" value="EGF_CA"/>
    <property type="match status" value="3"/>
</dbReference>
<dbReference type="SMART" id="SM00181">
    <property type="entry name" value="EGF"/>
    <property type="match status" value="4"/>
</dbReference>
<feature type="region of interest" description="Disordered" evidence="7">
    <location>
        <begin position="332"/>
        <end position="358"/>
    </location>
</feature>
<evidence type="ECO:0000256" key="3">
    <source>
        <dbReference type="ARBA" id="ARBA00022737"/>
    </source>
</evidence>
<dbReference type="PROSITE" id="PS00010">
    <property type="entry name" value="ASX_HYDROXYL"/>
    <property type="match status" value="2"/>
</dbReference>
<dbReference type="Pfam" id="PF12661">
    <property type="entry name" value="hEGF"/>
    <property type="match status" value="1"/>
</dbReference>
<feature type="disulfide bond" evidence="6">
    <location>
        <begin position="193"/>
        <end position="202"/>
    </location>
</feature>
<keyword evidence="8" id="KW-0812">Transmembrane</keyword>
<dbReference type="SMART" id="SM01411">
    <property type="entry name" value="Ephrin_rec_like"/>
    <property type="match status" value="1"/>
</dbReference>
<keyword evidence="11" id="KW-1185">Reference proteome</keyword>
<comment type="caution">
    <text evidence="10">The sequence shown here is derived from an EMBL/GenBank/DDBJ whole genome shotgun (WGS) entry which is preliminary data.</text>
</comment>
<dbReference type="Pfam" id="PF07699">
    <property type="entry name" value="Ephrin_rec_like"/>
    <property type="match status" value="1"/>
</dbReference>
<dbReference type="FunFam" id="2.10.25.10:FF:000472">
    <property type="entry name" value="Uncharacterized protein, isoform A"/>
    <property type="match status" value="1"/>
</dbReference>
<feature type="domain" description="EGF-like" evidence="9">
    <location>
        <begin position="127"/>
        <end position="163"/>
    </location>
</feature>
<dbReference type="PROSITE" id="PS50026">
    <property type="entry name" value="EGF_3"/>
    <property type="match status" value="3"/>
</dbReference>
<evidence type="ECO:0000256" key="8">
    <source>
        <dbReference type="SAM" id="Phobius"/>
    </source>
</evidence>
<dbReference type="PROSITE" id="PS01187">
    <property type="entry name" value="EGF_CA"/>
    <property type="match status" value="2"/>
</dbReference>
<evidence type="ECO:0000256" key="4">
    <source>
        <dbReference type="ARBA" id="ARBA00023157"/>
    </source>
</evidence>
<protein>
    <recommendedName>
        <fullName evidence="9">EGF-like domain-containing protein</fullName>
    </recommendedName>
</protein>
<gene>
    <name evidence="10" type="ORF">NP493_331g06073</name>
</gene>